<evidence type="ECO:0000256" key="2">
    <source>
        <dbReference type="SAM" id="SignalP"/>
    </source>
</evidence>
<keyword evidence="2" id="KW-0732">Signal</keyword>
<dbReference type="PANTHER" id="PTHR28019">
    <property type="entry name" value="CELL MEMBRANE PROTEIN YLR413W-RELATED"/>
    <property type="match status" value="1"/>
</dbReference>
<keyword evidence="4" id="KW-1185">Reference proteome</keyword>
<dbReference type="Proteomes" id="UP000191144">
    <property type="component" value="Chromosome E"/>
</dbReference>
<dbReference type="AlphaFoldDB" id="A0A1G4JIL3"/>
<sequence length="263" mass="28778">MVNCMTLFSAAFLSFAAVILACVACAGSTKNYNPINQIFQAQLDFTNLKVSEVLSDLSSSLSSLDDLGLPSYINVGLWSYCVGNSSKTITSCTSPSGIQQFNLQEVIYDNIDNNQAAQLITSVAQVALPDKLQNNLTYYNNLVKCSFITLIIGIVASGVNFIANVLRWVLHFAFVTWVCRFLSLIAFLSLIISAGTSTGTYVYIKKALASTYDTYGIKMSLGLNFYALVWASVAAALLNLLFLSVVRSKRYAYVRPIEEKPLV</sequence>
<evidence type="ECO:0000313" key="3">
    <source>
        <dbReference type="EMBL" id="SCU90114.1"/>
    </source>
</evidence>
<reference evidence="4" key="1">
    <citation type="submission" date="2016-03" db="EMBL/GenBank/DDBJ databases">
        <authorList>
            <person name="Devillers Hugo."/>
        </authorList>
    </citation>
    <scope>NUCLEOTIDE SEQUENCE [LARGE SCALE GENOMIC DNA]</scope>
</reference>
<dbReference type="GO" id="GO:0051285">
    <property type="term" value="C:cell cortex of cell tip"/>
    <property type="evidence" value="ECO:0007669"/>
    <property type="project" value="TreeGrafter"/>
</dbReference>
<proteinExistence type="predicted"/>
<protein>
    <submittedName>
        <fullName evidence="3">LAME_0E07118g1_1</fullName>
    </submittedName>
</protein>
<feature type="transmembrane region" description="Helical" evidence="1">
    <location>
        <begin position="224"/>
        <end position="246"/>
    </location>
</feature>
<feature type="transmembrane region" description="Helical" evidence="1">
    <location>
        <begin position="147"/>
        <end position="169"/>
    </location>
</feature>
<dbReference type="EMBL" id="LT598481">
    <property type="protein sequence ID" value="SCU90114.1"/>
    <property type="molecule type" value="Genomic_DNA"/>
</dbReference>
<dbReference type="InterPro" id="IPR052413">
    <property type="entry name" value="SUR7_domain"/>
</dbReference>
<dbReference type="GO" id="GO:0005886">
    <property type="term" value="C:plasma membrane"/>
    <property type="evidence" value="ECO:0007669"/>
    <property type="project" value="InterPro"/>
</dbReference>
<dbReference type="OrthoDB" id="4480814at2759"/>
<dbReference type="InterPro" id="IPR009571">
    <property type="entry name" value="SUR7/Rim9-like_fungi"/>
</dbReference>
<keyword evidence="1" id="KW-0812">Transmembrane</keyword>
<gene>
    <name evidence="3" type="ORF">LAME_0E07118G</name>
</gene>
<dbReference type="Pfam" id="PF06687">
    <property type="entry name" value="SUR7"/>
    <property type="match status" value="1"/>
</dbReference>
<keyword evidence="1" id="KW-1133">Transmembrane helix</keyword>
<evidence type="ECO:0000313" key="4">
    <source>
        <dbReference type="Proteomes" id="UP000191144"/>
    </source>
</evidence>
<accession>A0A1G4JIL3</accession>
<organism evidence="3 4">
    <name type="scientific">Lachancea meyersii CBS 8951</name>
    <dbReference type="NCBI Taxonomy" id="1266667"/>
    <lineage>
        <taxon>Eukaryota</taxon>
        <taxon>Fungi</taxon>
        <taxon>Dikarya</taxon>
        <taxon>Ascomycota</taxon>
        <taxon>Saccharomycotina</taxon>
        <taxon>Saccharomycetes</taxon>
        <taxon>Saccharomycetales</taxon>
        <taxon>Saccharomycetaceae</taxon>
        <taxon>Lachancea</taxon>
    </lineage>
</organism>
<feature type="transmembrane region" description="Helical" evidence="1">
    <location>
        <begin position="181"/>
        <end position="204"/>
    </location>
</feature>
<dbReference type="GO" id="GO:0031505">
    <property type="term" value="P:fungal-type cell wall organization"/>
    <property type="evidence" value="ECO:0007669"/>
    <property type="project" value="TreeGrafter"/>
</dbReference>
<evidence type="ECO:0000256" key="1">
    <source>
        <dbReference type="SAM" id="Phobius"/>
    </source>
</evidence>
<feature type="chain" id="PRO_5009236055" evidence="2">
    <location>
        <begin position="22"/>
        <end position="263"/>
    </location>
</feature>
<dbReference type="PANTHER" id="PTHR28019:SF2">
    <property type="entry name" value="CELL MEMBRANE PROTEIN YLR413W-RELATED"/>
    <property type="match status" value="1"/>
</dbReference>
<feature type="signal peptide" evidence="2">
    <location>
        <begin position="1"/>
        <end position="21"/>
    </location>
</feature>
<name>A0A1G4JIL3_9SACH</name>
<keyword evidence="1" id="KW-0472">Membrane</keyword>